<keyword evidence="4" id="KW-1185">Reference proteome</keyword>
<dbReference type="AlphaFoldDB" id="A0A518E1F5"/>
<evidence type="ECO:0000259" key="2">
    <source>
        <dbReference type="Pfam" id="PF13490"/>
    </source>
</evidence>
<dbReference type="KEGG" id="lcre:Pla8534_57620"/>
<feature type="domain" description="Putative zinc-finger" evidence="2">
    <location>
        <begin position="68"/>
        <end position="102"/>
    </location>
</feature>
<dbReference type="OrthoDB" id="263761at2"/>
<dbReference type="InterPro" id="IPR041916">
    <property type="entry name" value="Anti_sigma_zinc_sf"/>
</dbReference>
<feature type="transmembrane region" description="Helical" evidence="1">
    <location>
        <begin position="34"/>
        <end position="54"/>
    </location>
</feature>
<evidence type="ECO:0000313" key="3">
    <source>
        <dbReference type="EMBL" id="QDU97904.1"/>
    </source>
</evidence>
<dbReference type="RefSeq" id="WP_145056695.1">
    <property type="nucleotide sequence ID" value="NZ_CP036433.1"/>
</dbReference>
<dbReference type="Gene3D" id="1.10.10.1320">
    <property type="entry name" value="Anti-sigma factor, zinc-finger domain"/>
    <property type="match status" value="1"/>
</dbReference>
<name>A0A518E1F5_9BACT</name>
<dbReference type="Pfam" id="PF13490">
    <property type="entry name" value="zf-HC2"/>
    <property type="match status" value="1"/>
</dbReference>
<keyword evidence="1" id="KW-0812">Transmembrane</keyword>
<accession>A0A518E1F5</accession>
<keyword evidence="1" id="KW-1133">Transmembrane helix</keyword>
<dbReference type="EMBL" id="CP036433">
    <property type="protein sequence ID" value="QDU97904.1"/>
    <property type="molecule type" value="Genomic_DNA"/>
</dbReference>
<dbReference type="InterPro" id="IPR027383">
    <property type="entry name" value="Znf_put"/>
</dbReference>
<keyword evidence="1" id="KW-0472">Membrane</keyword>
<organism evidence="3 4">
    <name type="scientific">Lignipirellula cremea</name>
    <dbReference type="NCBI Taxonomy" id="2528010"/>
    <lineage>
        <taxon>Bacteria</taxon>
        <taxon>Pseudomonadati</taxon>
        <taxon>Planctomycetota</taxon>
        <taxon>Planctomycetia</taxon>
        <taxon>Pirellulales</taxon>
        <taxon>Pirellulaceae</taxon>
        <taxon>Lignipirellula</taxon>
    </lineage>
</organism>
<gene>
    <name evidence="3" type="ORF">Pla8534_57620</name>
</gene>
<dbReference type="Proteomes" id="UP000317648">
    <property type="component" value="Chromosome"/>
</dbReference>
<sequence length="126" mass="13538">MAPNAFTDSWEPCPSGELTGMVQRAQSVRRKSQTTSFTIVGVLVLTSCLSLLYLQFSTPSANAAGLACFEVQPLLGEYHQQKLTPAMSQRIDEHLAFCAHCREQLEAIQNGTVDACCGEAAACATP</sequence>
<proteinExistence type="predicted"/>
<protein>
    <recommendedName>
        <fullName evidence="2">Putative zinc-finger domain-containing protein</fullName>
    </recommendedName>
</protein>
<evidence type="ECO:0000256" key="1">
    <source>
        <dbReference type="SAM" id="Phobius"/>
    </source>
</evidence>
<reference evidence="3 4" key="1">
    <citation type="submission" date="2019-02" db="EMBL/GenBank/DDBJ databases">
        <title>Deep-cultivation of Planctomycetes and their phenomic and genomic characterization uncovers novel biology.</title>
        <authorList>
            <person name="Wiegand S."/>
            <person name="Jogler M."/>
            <person name="Boedeker C."/>
            <person name="Pinto D."/>
            <person name="Vollmers J."/>
            <person name="Rivas-Marin E."/>
            <person name="Kohn T."/>
            <person name="Peeters S.H."/>
            <person name="Heuer A."/>
            <person name="Rast P."/>
            <person name="Oberbeckmann S."/>
            <person name="Bunk B."/>
            <person name="Jeske O."/>
            <person name="Meyerdierks A."/>
            <person name="Storesund J.E."/>
            <person name="Kallscheuer N."/>
            <person name="Luecker S."/>
            <person name="Lage O.M."/>
            <person name="Pohl T."/>
            <person name="Merkel B.J."/>
            <person name="Hornburger P."/>
            <person name="Mueller R.-W."/>
            <person name="Bruemmer F."/>
            <person name="Labrenz M."/>
            <person name="Spormann A.M."/>
            <person name="Op den Camp H."/>
            <person name="Overmann J."/>
            <person name="Amann R."/>
            <person name="Jetten M.S.M."/>
            <person name="Mascher T."/>
            <person name="Medema M.H."/>
            <person name="Devos D.P."/>
            <person name="Kaster A.-K."/>
            <person name="Ovreas L."/>
            <person name="Rohde M."/>
            <person name="Galperin M.Y."/>
            <person name="Jogler C."/>
        </authorList>
    </citation>
    <scope>NUCLEOTIDE SEQUENCE [LARGE SCALE GENOMIC DNA]</scope>
    <source>
        <strain evidence="3 4">Pla85_3_4</strain>
    </source>
</reference>
<evidence type="ECO:0000313" key="4">
    <source>
        <dbReference type="Proteomes" id="UP000317648"/>
    </source>
</evidence>